<evidence type="ECO:0000313" key="2">
    <source>
        <dbReference type="EMBL" id="KAG2944018.1"/>
    </source>
</evidence>
<evidence type="ECO:0000313" key="6">
    <source>
        <dbReference type="EMBL" id="RAW32767.1"/>
    </source>
</evidence>
<reference evidence="5" key="3">
    <citation type="submission" date="2021-01" db="EMBL/GenBank/DDBJ databases">
        <title>Phytophthora aleatoria, a newly-described species from Pinus radiata is distinct from Phytophthora cactorum isolates based on comparative genomics.</title>
        <authorList>
            <person name="Mcdougal R."/>
            <person name="Panda P."/>
            <person name="Williams N."/>
            <person name="Studholme D.J."/>
        </authorList>
    </citation>
    <scope>NUCLEOTIDE SEQUENCE</scope>
    <source>
        <strain evidence="5">NZFS 3830</strain>
    </source>
</reference>
<dbReference type="SUPFAM" id="SSF56219">
    <property type="entry name" value="DNase I-like"/>
    <property type="match status" value="1"/>
</dbReference>
<dbReference type="EMBL" id="RCML01000406">
    <property type="protein sequence ID" value="KAG2977980.1"/>
    <property type="molecule type" value="Genomic_DNA"/>
</dbReference>
<dbReference type="VEuPathDB" id="FungiDB:PC110_g10880"/>
<dbReference type="EMBL" id="JAENGZ010001637">
    <property type="protein sequence ID" value="KAG6947014.1"/>
    <property type="molecule type" value="Genomic_DNA"/>
</dbReference>
<dbReference type="Proteomes" id="UP000697107">
    <property type="component" value="Unassembled WGS sequence"/>
</dbReference>
<dbReference type="Proteomes" id="UP000760860">
    <property type="component" value="Unassembled WGS sequence"/>
</dbReference>
<organism evidence="6 7">
    <name type="scientific">Phytophthora cactorum</name>
    <dbReference type="NCBI Taxonomy" id="29920"/>
    <lineage>
        <taxon>Eukaryota</taxon>
        <taxon>Sar</taxon>
        <taxon>Stramenopiles</taxon>
        <taxon>Oomycota</taxon>
        <taxon>Peronosporomycetes</taxon>
        <taxon>Peronosporales</taxon>
        <taxon>Peronosporaceae</taxon>
        <taxon>Phytophthora</taxon>
    </lineage>
</organism>
<protein>
    <recommendedName>
        <fullName evidence="8">Endonuclease/exonuclease/phosphatase</fullName>
    </recommendedName>
</protein>
<keyword evidence="7" id="KW-1185">Reference proteome</keyword>
<dbReference type="Proteomes" id="UP000251314">
    <property type="component" value="Unassembled WGS sequence"/>
</dbReference>
<dbReference type="EMBL" id="RCMG01000406">
    <property type="protein sequence ID" value="KAG2854840.1"/>
    <property type="molecule type" value="Genomic_DNA"/>
</dbReference>
<name>A0A329S7D3_9STRA</name>
<evidence type="ECO:0008006" key="8">
    <source>
        <dbReference type="Google" id="ProtNLM"/>
    </source>
</evidence>
<reference evidence="1" key="2">
    <citation type="submission" date="2018-10" db="EMBL/GenBank/DDBJ databases">
        <title>Effector identification in a new, highly contiguous assembly of the strawberry crown rot pathogen Phytophthora cactorum.</title>
        <authorList>
            <person name="Armitage A.D."/>
            <person name="Nellist C.F."/>
            <person name="Bates H."/>
            <person name="Vickerstaff R.J."/>
            <person name="Harrison R.J."/>
        </authorList>
    </citation>
    <scope>NUCLEOTIDE SEQUENCE</scope>
    <source>
        <strain evidence="1">15-7</strain>
        <strain evidence="2">4040</strain>
        <strain evidence="3">P415</strain>
        <strain evidence="4">P421</strain>
    </source>
</reference>
<dbReference type="EMBL" id="MJFZ01000264">
    <property type="protein sequence ID" value="RAW32767.1"/>
    <property type="molecule type" value="Genomic_DNA"/>
</dbReference>
<reference evidence="6 7" key="1">
    <citation type="submission" date="2018-01" db="EMBL/GenBank/DDBJ databases">
        <title>Draft genome of the strawberry crown rot pathogen Phytophthora cactorum.</title>
        <authorList>
            <person name="Armitage A.D."/>
            <person name="Lysoe E."/>
            <person name="Nellist C.F."/>
            <person name="Harrison R.J."/>
            <person name="Brurberg M.B."/>
        </authorList>
    </citation>
    <scope>NUCLEOTIDE SEQUENCE [LARGE SCALE GENOMIC DNA]</scope>
    <source>
        <strain evidence="6 7">10300</strain>
    </source>
</reference>
<dbReference type="Proteomes" id="UP000736787">
    <property type="component" value="Unassembled WGS sequence"/>
</dbReference>
<proteinExistence type="predicted"/>
<evidence type="ECO:0000313" key="4">
    <source>
        <dbReference type="EMBL" id="KAG3221192.1"/>
    </source>
</evidence>
<accession>A0A329S7D3</accession>
<dbReference type="STRING" id="29920.A0A329S7D3"/>
<evidence type="ECO:0000313" key="1">
    <source>
        <dbReference type="EMBL" id="KAG2854840.1"/>
    </source>
</evidence>
<sequence length="218" mass="25140">MDLELPTGTKITVGDDYNCTLDPITDRSYAAASTPHDSPALRRLLDVCALVDPVVLSRPVQMDSAQLRRHIFESHTYHYHVEGHGDASSRIDRWYISPELVDRVAQWELHHSALRADHRGVKLHLRPTAKPVRLRRPKRVFSAPDYAKDDITSMTKRILEELWAKLSNTTASAHDTILWWDALKTAIVKATLTTTRTKRKQLRAGLKQELRRLRRRQR</sequence>
<evidence type="ECO:0000313" key="5">
    <source>
        <dbReference type="EMBL" id="KAG6947014.1"/>
    </source>
</evidence>
<dbReference type="EMBL" id="RCMV01000229">
    <property type="protein sequence ID" value="KAG3221192.1"/>
    <property type="molecule type" value="Genomic_DNA"/>
</dbReference>
<dbReference type="OrthoDB" id="168226at2759"/>
<dbReference type="Gene3D" id="3.60.10.10">
    <property type="entry name" value="Endonuclease/exonuclease/phosphatase"/>
    <property type="match status" value="1"/>
</dbReference>
<dbReference type="Proteomes" id="UP000735874">
    <property type="component" value="Unassembled WGS sequence"/>
</dbReference>
<dbReference type="AlphaFoldDB" id="A0A329S7D3"/>
<dbReference type="Proteomes" id="UP000688947">
    <property type="component" value="Unassembled WGS sequence"/>
</dbReference>
<comment type="caution">
    <text evidence="6">The sequence shown here is derived from an EMBL/GenBank/DDBJ whole genome shotgun (WGS) entry which is preliminary data.</text>
</comment>
<evidence type="ECO:0000313" key="3">
    <source>
        <dbReference type="EMBL" id="KAG2977980.1"/>
    </source>
</evidence>
<evidence type="ECO:0000313" key="7">
    <source>
        <dbReference type="Proteomes" id="UP000251314"/>
    </source>
</evidence>
<gene>
    <name evidence="5" type="ORF">JG687_00016375</name>
    <name evidence="6" type="ORF">PC110_g10880</name>
    <name evidence="1" type="ORF">PC113_g12962</name>
    <name evidence="2" type="ORF">PC117_g9222</name>
    <name evidence="3" type="ORF">PC118_g12551</name>
    <name evidence="4" type="ORF">PC129_g8059</name>
</gene>
<dbReference type="InterPro" id="IPR036691">
    <property type="entry name" value="Endo/exonu/phosph_ase_sf"/>
</dbReference>
<dbReference type="EMBL" id="RCMK01000208">
    <property type="protein sequence ID" value="KAG2944018.1"/>
    <property type="molecule type" value="Genomic_DNA"/>
</dbReference>